<protein>
    <recommendedName>
        <fullName evidence="16">MICAL-like protein 1</fullName>
    </recommendedName>
</protein>
<proteinExistence type="predicted"/>
<dbReference type="GO" id="GO:0046872">
    <property type="term" value="F:metal ion binding"/>
    <property type="evidence" value="ECO:0007669"/>
    <property type="project" value="UniProtKB-KW"/>
</dbReference>
<dbReference type="Pfam" id="PF00307">
    <property type="entry name" value="CH"/>
    <property type="match status" value="1"/>
</dbReference>
<accession>E9H3B2</accession>
<feature type="compositionally biased region" description="Basic and acidic residues" evidence="10">
    <location>
        <begin position="581"/>
        <end position="594"/>
    </location>
</feature>
<dbReference type="InterPro" id="IPR001781">
    <property type="entry name" value="Znf_LIM"/>
</dbReference>
<feature type="compositionally biased region" description="Polar residues" evidence="10">
    <location>
        <begin position="541"/>
        <end position="554"/>
    </location>
</feature>
<evidence type="ECO:0000256" key="9">
    <source>
        <dbReference type="SAM" id="Coils"/>
    </source>
</evidence>
<feature type="domain" description="BMERB" evidence="13">
    <location>
        <begin position="733"/>
        <end position="893"/>
    </location>
</feature>
<evidence type="ECO:0000256" key="6">
    <source>
        <dbReference type="ARBA" id="ARBA00023038"/>
    </source>
</evidence>
<dbReference type="STRING" id="6669.E9H3B2"/>
<evidence type="ECO:0000256" key="3">
    <source>
        <dbReference type="ARBA" id="ARBA00022723"/>
    </source>
</evidence>
<reference evidence="14 15" key="1">
    <citation type="journal article" date="2011" name="Science">
        <title>The ecoresponsive genome of Daphnia pulex.</title>
        <authorList>
            <person name="Colbourne J.K."/>
            <person name="Pfrender M.E."/>
            <person name="Gilbert D."/>
            <person name="Thomas W.K."/>
            <person name="Tucker A."/>
            <person name="Oakley T.H."/>
            <person name="Tokishita S."/>
            <person name="Aerts A."/>
            <person name="Arnold G.J."/>
            <person name="Basu M.K."/>
            <person name="Bauer D.J."/>
            <person name="Caceres C.E."/>
            <person name="Carmel L."/>
            <person name="Casola C."/>
            <person name="Choi J.H."/>
            <person name="Detter J.C."/>
            <person name="Dong Q."/>
            <person name="Dusheyko S."/>
            <person name="Eads B.D."/>
            <person name="Frohlich T."/>
            <person name="Geiler-Samerotte K.A."/>
            <person name="Gerlach D."/>
            <person name="Hatcher P."/>
            <person name="Jogdeo S."/>
            <person name="Krijgsveld J."/>
            <person name="Kriventseva E.V."/>
            <person name="Kultz D."/>
            <person name="Laforsch C."/>
            <person name="Lindquist E."/>
            <person name="Lopez J."/>
            <person name="Manak J.R."/>
            <person name="Muller J."/>
            <person name="Pangilinan J."/>
            <person name="Patwardhan R.P."/>
            <person name="Pitluck S."/>
            <person name="Pritham E.J."/>
            <person name="Rechtsteiner A."/>
            <person name="Rho M."/>
            <person name="Rogozin I.B."/>
            <person name="Sakarya O."/>
            <person name="Salamov A."/>
            <person name="Schaack S."/>
            <person name="Shapiro H."/>
            <person name="Shiga Y."/>
            <person name="Skalitzky C."/>
            <person name="Smith Z."/>
            <person name="Souvorov A."/>
            <person name="Sung W."/>
            <person name="Tang Z."/>
            <person name="Tsuchiya D."/>
            <person name="Tu H."/>
            <person name="Vos H."/>
            <person name="Wang M."/>
            <person name="Wolf Y.I."/>
            <person name="Yamagata H."/>
            <person name="Yamada T."/>
            <person name="Ye Y."/>
            <person name="Shaw J.R."/>
            <person name="Andrews J."/>
            <person name="Crease T.J."/>
            <person name="Tang H."/>
            <person name="Lucas S.M."/>
            <person name="Robertson H.M."/>
            <person name="Bork P."/>
            <person name="Koonin E.V."/>
            <person name="Zdobnov E.M."/>
            <person name="Grigoriev I.V."/>
            <person name="Lynch M."/>
            <person name="Boore J.L."/>
        </authorList>
    </citation>
    <scope>NUCLEOTIDE SEQUENCE [LARGE SCALE GENOMIC DNA]</scope>
</reference>
<evidence type="ECO:0000259" key="12">
    <source>
        <dbReference type="PROSITE" id="PS50023"/>
    </source>
</evidence>
<evidence type="ECO:0000256" key="2">
    <source>
        <dbReference type="ARBA" id="ARBA00022553"/>
    </source>
</evidence>
<dbReference type="PROSITE" id="PS00478">
    <property type="entry name" value="LIM_DOMAIN_1"/>
    <property type="match status" value="1"/>
</dbReference>
<dbReference type="CDD" id="cd21253">
    <property type="entry name" value="CH_MICALL2"/>
    <property type="match status" value="1"/>
</dbReference>
<dbReference type="Proteomes" id="UP000000305">
    <property type="component" value="Unassembled WGS sequence"/>
</dbReference>
<dbReference type="GO" id="GO:0005768">
    <property type="term" value="C:endosome"/>
    <property type="evidence" value="ECO:0007669"/>
    <property type="project" value="UniProtKB-SubCell"/>
</dbReference>
<organism evidence="14 15">
    <name type="scientific">Daphnia pulex</name>
    <name type="common">Water flea</name>
    <dbReference type="NCBI Taxonomy" id="6669"/>
    <lineage>
        <taxon>Eukaryota</taxon>
        <taxon>Metazoa</taxon>
        <taxon>Ecdysozoa</taxon>
        <taxon>Arthropoda</taxon>
        <taxon>Crustacea</taxon>
        <taxon>Branchiopoda</taxon>
        <taxon>Diplostraca</taxon>
        <taxon>Cladocera</taxon>
        <taxon>Anomopoda</taxon>
        <taxon>Daphniidae</taxon>
        <taxon>Daphnia</taxon>
    </lineage>
</organism>
<dbReference type="InParanoid" id="E9H3B2"/>
<keyword evidence="6 8" id="KW-0440">LIM domain</keyword>
<dbReference type="PhylomeDB" id="E9H3B2"/>
<feature type="region of interest" description="Disordered" evidence="10">
    <location>
        <begin position="938"/>
        <end position="998"/>
    </location>
</feature>
<dbReference type="OMA" id="GHNKSTH"/>
<feature type="domain" description="Calponin-homology (CH)" evidence="11">
    <location>
        <begin position="4"/>
        <end position="109"/>
    </location>
</feature>
<evidence type="ECO:0000313" key="15">
    <source>
        <dbReference type="Proteomes" id="UP000000305"/>
    </source>
</evidence>
<evidence type="ECO:0000256" key="10">
    <source>
        <dbReference type="SAM" id="MobiDB-lite"/>
    </source>
</evidence>
<feature type="region of interest" description="Disordered" evidence="10">
    <location>
        <begin position="401"/>
        <end position="746"/>
    </location>
</feature>
<keyword evidence="15" id="KW-1185">Reference proteome</keyword>
<dbReference type="SMART" id="SM00033">
    <property type="entry name" value="CH"/>
    <property type="match status" value="1"/>
</dbReference>
<evidence type="ECO:0000313" key="14">
    <source>
        <dbReference type="EMBL" id="EFX73806.1"/>
    </source>
</evidence>
<dbReference type="OrthoDB" id="10017054at2759"/>
<evidence type="ECO:0000256" key="4">
    <source>
        <dbReference type="ARBA" id="ARBA00022753"/>
    </source>
</evidence>
<keyword evidence="5 8" id="KW-0862">Zinc</keyword>
<feature type="compositionally biased region" description="Pro residues" evidence="10">
    <location>
        <begin position="623"/>
        <end position="632"/>
    </location>
</feature>
<keyword evidence="3 8" id="KW-0479">Metal-binding</keyword>
<dbReference type="KEGG" id="dpx:DAPPUDRAFT_324972"/>
<gene>
    <name evidence="14" type="ORF">DAPPUDRAFT_324972</name>
</gene>
<dbReference type="PANTHER" id="PTHR23167:SF46">
    <property type="entry name" value="EPS15 HOMOLOGY DOMAIN CONTAINING PROTEIN-BINDING PROTEIN 1, ISOFORM F"/>
    <property type="match status" value="1"/>
</dbReference>
<dbReference type="InterPro" id="IPR036872">
    <property type="entry name" value="CH_dom_sf"/>
</dbReference>
<dbReference type="eggNOG" id="ENOG502QWQX">
    <property type="taxonomic scope" value="Eukaryota"/>
</dbReference>
<comment type="subcellular location">
    <subcellularLocation>
        <location evidence="1">Endosome</location>
    </subcellularLocation>
</comment>
<dbReference type="SMART" id="SM01203">
    <property type="entry name" value="DUF3585"/>
    <property type="match status" value="1"/>
</dbReference>
<dbReference type="SMART" id="SM00132">
    <property type="entry name" value="LIM"/>
    <property type="match status" value="1"/>
</dbReference>
<evidence type="ECO:0000256" key="7">
    <source>
        <dbReference type="ARBA" id="ARBA00023054"/>
    </source>
</evidence>
<keyword evidence="7 9" id="KW-0175">Coiled coil</keyword>
<feature type="compositionally biased region" description="Acidic residues" evidence="10">
    <location>
        <begin position="519"/>
        <end position="532"/>
    </location>
</feature>
<dbReference type="FunFam" id="1.10.418.10:FF:000023">
    <property type="entry name" value="EH domain-binding protein 1 isoform X1"/>
    <property type="match status" value="1"/>
</dbReference>
<feature type="compositionally biased region" description="Basic and acidic residues" evidence="10">
    <location>
        <begin position="413"/>
        <end position="422"/>
    </location>
</feature>
<dbReference type="Gene3D" id="2.10.110.10">
    <property type="entry name" value="Cysteine Rich Protein"/>
    <property type="match status" value="1"/>
</dbReference>
<evidence type="ECO:0000256" key="1">
    <source>
        <dbReference type="ARBA" id="ARBA00004177"/>
    </source>
</evidence>
<dbReference type="CDD" id="cd09400">
    <property type="entry name" value="LIM_like_1"/>
    <property type="match status" value="1"/>
</dbReference>
<evidence type="ECO:0000259" key="13">
    <source>
        <dbReference type="PROSITE" id="PS51848"/>
    </source>
</evidence>
<dbReference type="EMBL" id="GL732588">
    <property type="protein sequence ID" value="EFX73806.1"/>
    <property type="molecule type" value="Genomic_DNA"/>
</dbReference>
<feature type="coiled-coil region" evidence="9">
    <location>
        <begin position="746"/>
        <end position="843"/>
    </location>
</feature>
<dbReference type="FunCoup" id="E9H3B2">
    <property type="interactions" value="500"/>
</dbReference>
<feature type="compositionally biased region" description="Low complexity" evidence="10">
    <location>
        <begin position="960"/>
        <end position="978"/>
    </location>
</feature>
<dbReference type="AlphaFoldDB" id="E9H3B2"/>
<dbReference type="PANTHER" id="PTHR23167">
    <property type="entry name" value="CALPONIN HOMOLOGY DOMAIN-CONTAINING PROTEIN DDB_G0272472-RELATED"/>
    <property type="match status" value="1"/>
</dbReference>
<dbReference type="SUPFAM" id="SSF57716">
    <property type="entry name" value="Glucocorticoid receptor-like (DNA-binding domain)"/>
    <property type="match status" value="1"/>
</dbReference>
<dbReference type="InterPro" id="IPR022735">
    <property type="entry name" value="bMERB_dom"/>
</dbReference>
<dbReference type="HOGENOM" id="CLU_008660_0_0_1"/>
<dbReference type="InterPro" id="IPR050540">
    <property type="entry name" value="F-actin_Monoox_Mical"/>
</dbReference>
<dbReference type="InterPro" id="IPR001715">
    <property type="entry name" value="CH_dom"/>
</dbReference>
<dbReference type="Gene3D" id="1.10.418.10">
    <property type="entry name" value="Calponin-like domain"/>
    <property type="match status" value="1"/>
</dbReference>
<dbReference type="PROSITE" id="PS50021">
    <property type="entry name" value="CH"/>
    <property type="match status" value="1"/>
</dbReference>
<sequence length="998" mass="110273">MGEKRGMQALEIWCRQITAGYNGVKVTNMTSSWKDGLAFCALVHHFRPDLIDFASLSPENVYHNNQLAFTVAENILGIPALLDAEDMVNYVPDRLSIMTYLSQFYQALAAPKTKGGSSLSMGLKRPAERGTPTLGCNDAPDSPVPTTGATTPIKIFARQLQDDGGPSRQQARRNSDLCVSCKNAVFLAERLMVNGRLHHRVCFRCARCQSQLSLANYYETEQEQYCCETCPDEVAAVSNPTQPIASDQVSSNPASAIETTPDETSLSVRNVVESVAREEELERVSTPQQRSFLDSMVCAIDAPVVEVTRDSQPVFVEHDKNEAINEEDDSKLLVALPGEVSVQIADAVTETRDVTVGDPVEESQVVDQVPQEGLADEELQVAQGTELSIISDKELEARHEILKPENAPETEELASKTDEKTSPDLAVSVHLAKEEDDEAADNGDHVKLSSTEPAQDEESVNTPDQEKEISSPFASPVEIQVTTAEEEEVEIVVVPKPRRRKSKRSSTPQSKILNRSIDEYPEELNPFDDELPIADSKSEPVDQSSSFSSGANQDTPKKVLSAPKISLNPFGSDDEDDEEESSRSDQGKSGEKVRPGRPPPPVLKSPTQSLNVNPSPSPKKRPAPAPPPPKPQRTPGLITGSETGSISRRKSAPPPPSVDTSKSPVPAPRTVTGVATTPSPKPRLISVVSPTLPPFPSPSEKAHKDLSNLHLQCGVNKDSHGQWKRKKGPAPPRPSPQKRQLRKLPLKGIQQELDDIEIKQVELERQGVNLEQNIRDLTEPEDGSEPTSEGIHIEEMILQLFDLVNEKNELLRRQTELMYLRRQQRLEEEHAELEFQIRCLLEKPNGEKTDEDRLKEEELINRLVQVVHRRAEIVDCLEMDRRRQVEEDESIQQHLDVFNSRGAMSTAAESQTIQASPSKIKSKSLKLIQSPIKLMKKDKLLRKSKKNKVDADKEVDESETASTSSPPQSAAADASISPPSKPASKEKEKHKTKSWFAK</sequence>
<dbReference type="PROSITE" id="PS51848">
    <property type="entry name" value="BMERB"/>
    <property type="match status" value="1"/>
</dbReference>
<evidence type="ECO:0008006" key="16">
    <source>
        <dbReference type="Google" id="ProtNLM"/>
    </source>
</evidence>
<feature type="domain" description="LIM zinc-binding" evidence="12">
    <location>
        <begin position="176"/>
        <end position="237"/>
    </location>
</feature>
<keyword evidence="4" id="KW-0967">Endosome</keyword>
<evidence type="ECO:0000256" key="5">
    <source>
        <dbReference type="ARBA" id="ARBA00022833"/>
    </source>
</evidence>
<name>E9H3B2_DAPPU</name>
<keyword evidence="2" id="KW-0597">Phosphoprotein</keyword>
<dbReference type="Pfam" id="PF12130">
    <property type="entry name" value="bMERB_dom"/>
    <property type="match status" value="1"/>
</dbReference>
<evidence type="ECO:0000256" key="8">
    <source>
        <dbReference type="PROSITE-ProRule" id="PRU00125"/>
    </source>
</evidence>
<dbReference type="SUPFAM" id="SSF47576">
    <property type="entry name" value="Calponin-homology domain, CH-domain"/>
    <property type="match status" value="1"/>
</dbReference>
<dbReference type="Pfam" id="PF00412">
    <property type="entry name" value="LIM"/>
    <property type="match status" value="1"/>
</dbReference>
<evidence type="ECO:0000259" key="11">
    <source>
        <dbReference type="PROSITE" id="PS50021"/>
    </source>
</evidence>
<dbReference type="PROSITE" id="PS50023">
    <property type="entry name" value="LIM_DOMAIN_2"/>
    <property type="match status" value="1"/>
</dbReference>